<dbReference type="InterPro" id="IPR036249">
    <property type="entry name" value="Thioredoxin-like_sf"/>
</dbReference>
<proteinExistence type="inferred from homology"/>
<evidence type="ECO:0000313" key="10">
    <source>
        <dbReference type="EMBL" id="KAA8717855.1"/>
    </source>
</evidence>
<feature type="domain" description="Thioredoxin-like fold" evidence="9">
    <location>
        <begin position="105"/>
        <end position="227"/>
    </location>
</feature>
<feature type="signal peptide" evidence="7">
    <location>
        <begin position="1"/>
        <end position="21"/>
    </location>
</feature>
<evidence type="ECO:0000256" key="1">
    <source>
        <dbReference type="ARBA" id="ARBA00004418"/>
    </source>
</evidence>
<evidence type="ECO:0000256" key="6">
    <source>
        <dbReference type="ARBA" id="ARBA00023284"/>
    </source>
</evidence>
<dbReference type="CDD" id="cd03020">
    <property type="entry name" value="DsbA_DsbC_DsbG"/>
    <property type="match status" value="1"/>
</dbReference>
<keyword evidence="5" id="KW-1015">Disulfide bond</keyword>
<dbReference type="PANTHER" id="PTHR35272">
    <property type="entry name" value="THIOL:DISULFIDE INTERCHANGE PROTEIN DSBC-RELATED"/>
    <property type="match status" value="1"/>
</dbReference>
<evidence type="ECO:0000256" key="4">
    <source>
        <dbReference type="ARBA" id="ARBA00022764"/>
    </source>
</evidence>
<comment type="caution">
    <text evidence="10">The sequence shown here is derived from an EMBL/GenBank/DDBJ whole genome shotgun (WGS) entry which is preliminary data.</text>
</comment>
<protein>
    <recommendedName>
        <fullName evidence="7">Thiol:disulfide interchange protein</fullName>
    </recommendedName>
</protein>
<dbReference type="InterPro" id="IPR018950">
    <property type="entry name" value="DiS-bond_isomerase_DsbC/G_N"/>
</dbReference>
<organism evidence="10 11">
    <name type="scientific">Morganella psychrotolerans</name>
    <dbReference type="NCBI Taxonomy" id="368603"/>
    <lineage>
        <taxon>Bacteria</taxon>
        <taxon>Pseudomonadati</taxon>
        <taxon>Pseudomonadota</taxon>
        <taxon>Gammaproteobacteria</taxon>
        <taxon>Enterobacterales</taxon>
        <taxon>Morganellaceae</taxon>
        <taxon>Morganella</taxon>
    </lineage>
</organism>
<feature type="chain" id="PRO_5024468551" description="Thiol:disulfide interchange protein" evidence="7">
    <location>
        <begin position="22"/>
        <end position="231"/>
    </location>
</feature>
<evidence type="ECO:0000256" key="5">
    <source>
        <dbReference type="ARBA" id="ARBA00023157"/>
    </source>
</evidence>
<sequence length="231" mass="25264">MMKKLLSVLAFLLVVNQSALAGESEIKAAFAKMDITVQQIQPSPVTGVAVVSTSQGIFYISDDGRYLVQGPMFDMSGKTPKNITNQVLVDELNSLKNEMIIYKSPHEKYIITVFTDLTCPYCLKLHNENNELNNKGITVRYLAFPRKGPGSVVGKEMQSVWCNGFKTKALNGAFKNEPIAPIEKCNIDISKHYNLGLKFGITGTPAIVLEDGTLIAGYLSADKLAEVVASK</sequence>
<reference evidence="10 11" key="1">
    <citation type="submission" date="2019-09" db="EMBL/GenBank/DDBJ databases">
        <title>Draft genome sequence of various Type strains from the CCUG.</title>
        <authorList>
            <person name="Pineiro-Iglesias B."/>
            <person name="Tunovic T."/>
            <person name="Unosson C."/>
            <person name="Inganas E."/>
            <person name="Ohlen M."/>
            <person name="Cardew S."/>
            <person name="Jensie-Markopoulos S."/>
            <person name="Salva-Serra F."/>
            <person name="Jaen-Luchoro D."/>
            <person name="Karlsson R."/>
            <person name="Svensson-Stadler L."/>
            <person name="Chun J."/>
            <person name="Moore E."/>
        </authorList>
    </citation>
    <scope>NUCLEOTIDE SEQUENCE [LARGE SCALE GENOMIC DNA]</scope>
    <source>
        <strain evidence="10 11">CCUG 53682T</strain>
    </source>
</reference>
<dbReference type="SUPFAM" id="SSF54423">
    <property type="entry name" value="DsbC/DsbG N-terminal domain-like"/>
    <property type="match status" value="1"/>
</dbReference>
<evidence type="ECO:0000256" key="7">
    <source>
        <dbReference type="RuleBase" id="RU364038"/>
    </source>
</evidence>
<comment type="similarity">
    <text evidence="2 7">Belongs to the thioredoxin family. DsbC subfamily.</text>
</comment>
<dbReference type="Gene3D" id="3.40.30.10">
    <property type="entry name" value="Glutaredoxin"/>
    <property type="match status" value="1"/>
</dbReference>
<dbReference type="InterPro" id="IPR012336">
    <property type="entry name" value="Thioredoxin-like_fold"/>
</dbReference>
<accession>A0A5M9REF0</accession>
<dbReference type="InterPro" id="IPR009094">
    <property type="entry name" value="DiS-bond_isomerase_DsbC/G_N_sf"/>
</dbReference>
<dbReference type="RefSeq" id="WP_150384800.1">
    <property type="nucleotide sequence ID" value="NZ_BAAAFS010000001.1"/>
</dbReference>
<dbReference type="EMBL" id="VXKB01000001">
    <property type="protein sequence ID" value="KAA8717855.1"/>
    <property type="molecule type" value="Genomic_DNA"/>
</dbReference>
<dbReference type="InterPro" id="IPR033954">
    <property type="entry name" value="DiS-bond_Isoase_DsbC/G"/>
</dbReference>
<dbReference type="Gene3D" id="3.10.450.70">
    <property type="entry name" value="Disulphide bond isomerase, DsbC/G, N-terminal"/>
    <property type="match status" value="1"/>
</dbReference>
<keyword evidence="4 7" id="KW-0574">Periplasm</keyword>
<keyword evidence="3 7" id="KW-0732">Signal</keyword>
<evidence type="ECO:0000259" key="8">
    <source>
        <dbReference type="Pfam" id="PF10411"/>
    </source>
</evidence>
<dbReference type="GO" id="GO:0042597">
    <property type="term" value="C:periplasmic space"/>
    <property type="evidence" value="ECO:0007669"/>
    <property type="project" value="UniProtKB-SubCell"/>
</dbReference>
<gene>
    <name evidence="10" type="primary">dsbC</name>
    <name evidence="10" type="ORF">F4V73_08535</name>
</gene>
<dbReference type="InterPro" id="IPR051470">
    <property type="entry name" value="Thiol:disulfide_interchange"/>
</dbReference>
<evidence type="ECO:0000259" key="9">
    <source>
        <dbReference type="Pfam" id="PF13098"/>
    </source>
</evidence>
<keyword evidence="6 7" id="KW-0676">Redox-active center</keyword>
<dbReference type="Pfam" id="PF13098">
    <property type="entry name" value="Thioredoxin_2"/>
    <property type="match status" value="1"/>
</dbReference>
<dbReference type="PANTHER" id="PTHR35272:SF3">
    <property type="entry name" value="THIOL:DISULFIDE INTERCHANGE PROTEIN DSBC"/>
    <property type="match status" value="1"/>
</dbReference>
<comment type="subcellular location">
    <subcellularLocation>
        <location evidence="1 7">Periplasm</location>
    </subcellularLocation>
</comment>
<evidence type="ECO:0000256" key="3">
    <source>
        <dbReference type="ARBA" id="ARBA00022729"/>
    </source>
</evidence>
<comment type="function">
    <text evidence="7">Required for disulfide bond formation in some periplasmic proteins. Acts by transferring its disulfide bond to other proteins and is reduced in the process.</text>
</comment>
<evidence type="ECO:0000313" key="11">
    <source>
        <dbReference type="Proteomes" id="UP000322181"/>
    </source>
</evidence>
<dbReference type="Pfam" id="PF10411">
    <property type="entry name" value="DsbC_N"/>
    <property type="match status" value="1"/>
</dbReference>
<evidence type="ECO:0000256" key="2">
    <source>
        <dbReference type="ARBA" id="ARBA00009813"/>
    </source>
</evidence>
<dbReference type="SUPFAM" id="SSF52833">
    <property type="entry name" value="Thioredoxin-like"/>
    <property type="match status" value="1"/>
</dbReference>
<name>A0A5M9REF0_9GAMM</name>
<dbReference type="NCBIfam" id="NF008129">
    <property type="entry name" value="PRK10877.1"/>
    <property type="match status" value="1"/>
</dbReference>
<feature type="domain" description="Disulphide bond isomerase DsbC/G N-terminal" evidence="8">
    <location>
        <begin position="18"/>
        <end position="85"/>
    </location>
</feature>
<dbReference type="Proteomes" id="UP000322181">
    <property type="component" value="Unassembled WGS sequence"/>
</dbReference>
<dbReference type="GO" id="GO:0016853">
    <property type="term" value="F:isomerase activity"/>
    <property type="evidence" value="ECO:0007669"/>
    <property type="project" value="UniProtKB-KW"/>
</dbReference>
<keyword evidence="10" id="KW-0413">Isomerase</keyword>
<dbReference type="AlphaFoldDB" id="A0A5M9REF0"/>